<keyword evidence="3" id="KW-1185">Reference proteome</keyword>
<reference evidence="2" key="3">
    <citation type="journal article" date="2017" name="Nature">
        <title>Genome sequence of the progenitor of the wheat D genome Aegilops tauschii.</title>
        <authorList>
            <person name="Luo M.C."/>
            <person name="Gu Y.Q."/>
            <person name="Puiu D."/>
            <person name="Wang H."/>
            <person name="Twardziok S.O."/>
            <person name="Deal K.R."/>
            <person name="Huo N."/>
            <person name="Zhu T."/>
            <person name="Wang L."/>
            <person name="Wang Y."/>
            <person name="McGuire P.E."/>
            <person name="Liu S."/>
            <person name="Long H."/>
            <person name="Ramasamy R.K."/>
            <person name="Rodriguez J.C."/>
            <person name="Van S.L."/>
            <person name="Yuan L."/>
            <person name="Wang Z."/>
            <person name="Xia Z."/>
            <person name="Xiao L."/>
            <person name="Anderson O.D."/>
            <person name="Ouyang S."/>
            <person name="Liang Y."/>
            <person name="Zimin A.V."/>
            <person name="Pertea G."/>
            <person name="Qi P."/>
            <person name="Bennetzen J.L."/>
            <person name="Dai X."/>
            <person name="Dawson M.W."/>
            <person name="Muller H.G."/>
            <person name="Kugler K."/>
            <person name="Rivarola-Duarte L."/>
            <person name="Spannagl M."/>
            <person name="Mayer K.F.X."/>
            <person name="Lu F.H."/>
            <person name="Bevan M.W."/>
            <person name="Leroy P."/>
            <person name="Li P."/>
            <person name="You F.M."/>
            <person name="Sun Q."/>
            <person name="Liu Z."/>
            <person name="Lyons E."/>
            <person name="Wicker T."/>
            <person name="Salzberg S.L."/>
            <person name="Devos K.M."/>
            <person name="Dvorak J."/>
        </authorList>
    </citation>
    <scope>NUCLEOTIDE SEQUENCE [LARGE SCALE GENOMIC DNA]</scope>
    <source>
        <strain evidence="2">cv. AL8/78</strain>
    </source>
</reference>
<comment type="similarity">
    <text evidence="1">Belongs to the SAPS family.</text>
</comment>
<organism evidence="2 3">
    <name type="scientific">Aegilops tauschii subsp. strangulata</name>
    <name type="common">Goatgrass</name>
    <dbReference type="NCBI Taxonomy" id="200361"/>
    <lineage>
        <taxon>Eukaryota</taxon>
        <taxon>Viridiplantae</taxon>
        <taxon>Streptophyta</taxon>
        <taxon>Embryophyta</taxon>
        <taxon>Tracheophyta</taxon>
        <taxon>Spermatophyta</taxon>
        <taxon>Magnoliopsida</taxon>
        <taxon>Liliopsida</taxon>
        <taxon>Poales</taxon>
        <taxon>Poaceae</taxon>
        <taxon>BOP clade</taxon>
        <taxon>Pooideae</taxon>
        <taxon>Triticodae</taxon>
        <taxon>Triticeae</taxon>
        <taxon>Triticinae</taxon>
        <taxon>Aegilops</taxon>
    </lineage>
</organism>
<dbReference type="Proteomes" id="UP000015105">
    <property type="component" value="Chromosome 3D"/>
</dbReference>
<dbReference type="InterPro" id="IPR007587">
    <property type="entry name" value="SAPS"/>
</dbReference>
<evidence type="ECO:0000256" key="1">
    <source>
        <dbReference type="ARBA" id="ARBA00006180"/>
    </source>
</evidence>
<name>A0A453EZ90_AEGTS</name>
<dbReference type="PANTHER" id="PTHR12634:SF34">
    <property type="entry name" value="SIT4 PHOSPHATASE-ASSOCIATED FAMILY PROTEIN"/>
    <property type="match status" value="1"/>
</dbReference>
<reference evidence="3" key="1">
    <citation type="journal article" date="2014" name="Science">
        <title>Ancient hybridizations among the ancestral genomes of bread wheat.</title>
        <authorList>
            <consortium name="International Wheat Genome Sequencing Consortium,"/>
            <person name="Marcussen T."/>
            <person name="Sandve S.R."/>
            <person name="Heier L."/>
            <person name="Spannagl M."/>
            <person name="Pfeifer M."/>
            <person name="Jakobsen K.S."/>
            <person name="Wulff B.B."/>
            <person name="Steuernagel B."/>
            <person name="Mayer K.F."/>
            <person name="Olsen O.A."/>
        </authorList>
    </citation>
    <scope>NUCLEOTIDE SEQUENCE [LARGE SCALE GENOMIC DNA]</scope>
    <source>
        <strain evidence="3">cv. AL8/78</strain>
    </source>
</reference>
<reference evidence="2" key="4">
    <citation type="submission" date="2019-03" db="UniProtKB">
        <authorList>
            <consortium name="EnsemblPlants"/>
        </authorList>
    </citation>
    <scope>IDENTIFICATION</scope>
</reference>
<dbReference type="PANTHER" id="PTHR12634">
    <property type="entry name" value="SIT4 YEAST -ASSOCIATING PROTEIN-RELATED"/>
    <property type="match status" value="1"/>
</dbReference>
<evidence type="ECO:0000313" key="2">
    <source>
        <dbReference type="EnsemblPlants" id="AET3Gv20521500.22"/>
    </source>
</evidence>
<reference evidence="3" key="2">
    <citation type="journal article" date="2017" name="Nat. Plants">
        <title>The Aegilops tauschii genome reveals multiple impacts of transposons.</title>
        <authorList>
            <person name="Zhao G."/>
            <person name="Zou C."/>
            <person name="Li K."/>
            <person name="Wang K."/>
            <person name="Li T."/>
            <person name="Gao L."/>
            <person name="Zhang X."/>
            <person name="Wang H."/>
            <person name="Yang Z."/>
            <person name="Liu X."/>
            <person name="Jiang W."/>
            <person name="Mao L."/>
            <person name="Kong X."/>
            <person name="Jiao Y."/>
            <person name="Jia J."/>
        </authorList>
    </citation>
    <scope>NUCLEOTIDE SEQUENCE [LARGE SCALE GENOMIC DNA]</scope>
    <source>
        <strain evidence="3">cv. AL8/78</strain>
    </source>
</reference>
<protein>
    <submittedName>
        <fullName evidence="2">Uncharacterized protein</fullName>
    </submittedName>
</protein>
<dbReference type="EnsemblPlants" id="AET3Gv20521500.22">
    <property type="protein sequence ID" value="AET3Gv20521500.22"/>
    <property type="gene ID" value="AET3Gv20521500"/>
</dbReference>
<accession>A0A453EZ90</accession>
<reference evidence="2" key="5">
    <citation type="journal article" date="2021" name="G3 (Bethesda)">
        <title>Aegilops tauschii genome assembly Aet v5.0 features greater sequence contiguity and improved annotation.</title>
        <authorList>
            <person name="Wang L."/>
            <person name="Zhu T."/>
            <person name="Rodriguez J.C."/>
            <person name="Deal K.R."/>
            <person name="Dubcovsky J."/>
            <person name="McGuire P.E."/>
            <person name="Lux T."/>
            <person name="Spannagl M."/>
            <person name="Mayer K.F.X."/>
            <person name="Baldrich P."/>
            <person name="Meyers B.C."/>
            <person name="Huo N."/>
            <person name="Gu Y.Q."/>
            <person name="Zhou H."/>
            <person name="Devos K.M."/>
            <person name="Bennetzen J.L."/>
            <person name="Unver T."/>
            <person name="Budak H."/>
            <person name="Gulick P.J."/>
            <person name="Galiba G."/>
            <person name="Kalapos B."/>
            <person name="Nelson D.R."/>
            <person name="Li P."/>
            <person name="You F.M."/>
            <person name="Luo M.C."/>
            <person name="Dvorak J."/>
        </authorList>
    </citation>
    <scope>NUCLEOTIDE SEQUENCE [LARGE SCALE GENOMIC DNA]</scope>
    <source>
        <strain evidence="2">cv. AL8/78</strain>
    </source>
</reference>
<dbReference type="AlphaFoldDB" id="A0A453EZ90"/>
<dbReference type="Gramene" id="AET3Gv20521500.22">
    <property type="protein sequence ID" value="AET3Gv20521500.22"/>
    <property type="gene ID" value="AET3Gv20521500"/>
</dbReference>
<sequence>HLQGNSEWVEWQTDVLVRRNEVENVYHWACGIGGLVCCRRPTSLHDRGRDSDDDDFRDRDYDVAALANNLSQAFRYGIYSNDDIEEAQGSLERDDEDVYFDDESAEVVISSLRLGDDPDG</sequence>
<proteinExistence type="inferred from homology"/>
<dbReference type="GO" id="GO:0019903">
    <property type="term" value="F:protein phosphatase binding"/>
    <property type="evidence" value="ECO:0007669"/>
    <property type="project" value="InterPro"/>
</dbReference>
<evidence type="ECO:0000313" key="3">
    <source>
        <dbReference type="Proteomes" id="UP000015105"/>
    </source>
</evidence>
<dbReference type="GO" id="GO:0019888">
    <property type="term" value="F:protein phosphatase regulator activity"/>
    <property type="evidence" value="ECO:0007669"/>
    <property type="project" value="TreeGrafter"/>
</dbReference>